<evidence type="ECO:0000259" key="1">
    <source>
        <dbReference type="Pfam" id="PF18050"/>
    </source>
</evidence>
<dbReference type="SUPFAM" id="SSF50891">
    <property type="entry name" value="Cyclophilin-like"/>
    <property type="match status" value="1"/>
</dbReference>
<organism evidence="2 3">
    <name type="scientific">Phaeovibrio sulfidiphilus</name>
    <dbReference type="NCBI Taxonomy" id="1220600"/>
    <lineage>
        <taxon>Bacteria</taxon>
        <taxon>Pseudomonadati</taxon>
        <taxon>Pseudomonadota</taxon>
        <taxon>Alphaproteobacteria</taxon>
        <taxon>Rhodospirillales</taxon>
        <taxon>Rhodospirillaceae</taxon>
        <taxon>Phaeovibrio</taxon>
    </lineage>
</organism>
<dbReference type="InterPro" id="IPR041183">
    <property type="entry name" value="Cyclophilin-like"/>
</dbReference>
<gene>
    <name evidence="2" type="ORF">IHV25_07945</name>
</gene>
<proteinExistence type="predicted"/>
<protein>
    <recommendedName>
        <fullName evidence="1">Cyclophilin-like domain-containing protein</fullName>
    </recommendedName>
</protein>
<name>A0A8J7CD89_9PROT</name>
<dbReference type="EMBL" id="JACZHT010000005">
    <property type="protein sequence ID" value="MBE1237578.1"/>
    <property type="molecule type" value="Genomic_DNA"/>
</dbReference>
<dbReference type="InterPro" id="IPR029000">
    <property type="entry name" value="Cyclophilin-like_dom_sf"/>
</dbReference>
<reference evidence="2" key="1">
    <citation type="submission" date="2020-10" db="EMBL/GenBank/DDBJ databases">
        <title>Genome sequence of the unusual species of purple photosynthetic bacteria, Phaeovibrio sulfidiphilus DSM 23193, type strain.</title>
        <authorList>
            <person name="Kyndt J.A."/>
            <person name="Meyer T.E."/>
        </authorList>
    </citation>
    <scope>NUCLEOTIDE SEQUENCE</scope>
    <source>
        <strain evidence="2">DSM 23193</strain>
    </source>
</reference>
<feature type="domain" description="Cyclophilin-like" evidence="1">
    <location>
        <begin position="1"/>
        <end position="108"/>
    </location>
</feature>
<comment type="caution">
    <text evidence="2">The sequence shown here is derived from an EMBL/GenBank/DDBJ whole genome shotgun (WGS) entry which is preliminary data.</text>
</comment>
<keyword evidence="3" id="KW-1185">Reference proteome</keyword>
<dbReference type="Proteomes" id="UP000631034">
    <property type="component" value="Unassembled WGS sequence"/>
</dbReference>
<evidence type="ECO:0000313" key="3">
    <source>
        <dbReference type="Proteomes" id="UP000631034"/>
    </source>
</evidence>
<dbReference type="AlphaFoldDB" id="A0A8J7CD89"/>
<dbReference type="Gene3D" id="2.40.100.20">
    <property type="match status" value="1"/>
</dbReference>
<accession>A0A8J7CD89</accession>
<evidence type="ECO:0000313" key="2">
    <source>
        <dbReference type="EMBL" id="MBE1237578.1"/>
    </source>
</evidence>
<sequence length="111" mass="12443">MTVGGHRFSVTLADTDAARAFEALVPLVLKTRDLNRNEKYGDLPRALPRADHRPGQIETGDLMLWDGGTLVLFYRTFESTWPYTRLGRVDDPAALEQVLGGGAVRLEFQRK</sequence>
<dbReference type="Pfam" id="PF18050">
    <property type="entry name" value="Cyclophil_like2"/>
    <property type="match status" value="1"/>
</dbReference>